<proteinExistence type="predicted"/>
<feature type="transmembrane region" description="Helical" evidence="1">
    <location>
        <begin position="62"/>
        <end position="80"/>
    </location>
</feature>
<feature type="transmembrane region" description="Helical" evidence="1">
    <location>
        <begin position="21"/>
        <end position="42"/>
    </location>
</feature>
<comment type="caution">
    <text evidence="2">The sequence shown here is derived from an EMBL/GenBank/DDBJ whole genome shotgun (WGS) entry which is preliminary data.</text>
</comment>
<keyword evidence="3" id="KW-1185">Reference proteome</keyword>
<dbReference type="EMBL" id="JACOFW010000009">
    <property type="protein sequence ID" value="MBC3807655.1"/>
    <property type="molecule type" value="Genomic_DNA"/>
</dbReference>
<reference evidence="2 3" key="1">
    <citation type="submission" date="2020-08" db="EMBL/GenBank/DDBJ databases">
        <title>Novel species isolated from subtropical streams in China.</title>
        <authorList>
            <person name="Lu H."/>
        </authorList>
    </citation>
    <scope>NUCLEOTIDE SEQUENCE [LARGE SCALE GENOMIC DNA]</scope>
    <source>
        <strain evidence="2 3">KACC 16656</strain>
    </source>
</reference>
<accession>A0ABR6X505</accession>
<evidence type="ECO:0000313" key="2">
    <source>
        <dbReference type="EMBL" id="MBC3807655.1"/>
    </source>
</evidence>
<keyword evidence="1" id="KW-0472">Membrane</keyword>
<evidence type="ECO:0000313" key="3">
    <source>
        <dbReference type="Proteomes" id="UP000648257"/>
    </source>
</evidence>
<sequence length="93" mass="10086">MQSANVKIEQEFQSSPVIRRLLCALVYSLGIFASISVLGVLSVSADCQIDGKCSNKDRVVDVVLSAVWVLGSVVVAYKAWRSELIGCRKKALV</sequence>
<dbReference type="Proteomes" id="UP000648257">
    <property type="component" value="Unassembled WGS sequence"/>
</dbReference>
<keyword evidence="1" id="KW-0812">Transmembrane</keyword>
<gene>
    <name evidence="2" type="ORF">H8K52_09900</name>
</gene>
<protein>
    <submittedName>
        <fullName evidence="2">Uncharacterized protein</fullName>
    </submittedName>
</protein>
<keyword evidence="1" id="KW-1133">Transmembrane helix</keyword>
<organism evidence="2 3">
    <name type="scientific">Undibacterium seohonense</name>
    <dbReference type="NCBI Taxonomy" id="1344950"/>
    <lineage>
        <taxon>Bacteria</taxon>
        <taxon>Pseudomonadati</taxon>
        <taxon>Pseudomonadota</taxon>
        <taxon>Betaproteobacteria</taxon>
        <taxon>Burkholderiales</taxon>
        <taxon>Oxalobacteraceae</taxon>
        <taxon>Undibacterium</taxon>
    </lineage>
</organism>
<name>A0ABR6X505_9BURK</name>
<dbReference type="RefSeq" id="WP_186922742.1">
    <property type="nucleotide sequence ID" value="NZ_JACOFW010000009.1"/>
</dbReference>
<evidence type="ECO:0000256" key="1">
    <source>
        <dbReference type="SAM" id="Phobius"/>
    </source>
</evidence>